<gene>
    <name evidence="4" type="primary">PRKAR1B_1</name>
    <name evidence="4" type="ORF">N1851_009632</name>
</gene>
<accession>A0AA47N0U0</accession>
<evidence type="ECO:0000313" key="5">
    <source>
        <dbReference type="Proteomes" id="UP001174136"/>
    </source>
</evidence>
<evidence type="ECO:0000313" key="4">
    <source>
        <dbReference type="EMBL" id="KAK0149619.1"/>
    </source>
</evidence>
<protein>
    <submittedName>
        <fullName evidence="4">cAMP-dependent protein kinase type I-beta regulatory subunit</fullName>
    </submittedName>
</protein>
<dbReference type="Gene3D" id="1.20.890.10">
    <property type="entry name" value="cAMP-dependent protein kinase regulatory subunit, dimerization-anchoring domain"/>
    <property type="match status" value="1"/>
</dbReference>
<comment type="caution">
    <text evidence="4">The sequence shown here is derived from an EMBL/GenBank/DDBJ whole genome shotgun (WGS) entry which is preliminary data.</text>
</comment>
<evidence type="ECO:0000259" key="3">
    <source>
        <dbReference type="SMART" id="SM00394"/>
    </source>
</evidence>
<dbReference type="SUPFAM" id="SSF47391">
    <property type="entry name" value="Dimerization-anchoring domain of cAMP-dependent PK regulatory subunit"/>
    <property type="match status" value="1"/>
</dbReference>
<dbReference type="Proteomes" id="UP001174136">
    <property type="component" value="Unassembled WGS sequence"/>
</dbReference>
<dbReference type="InterPro" id="IPR003117">
    <property type="entry name" value="cAMP_dep_PK_reg_su_I/II_a/b"/>
</dbReference>
<keyword evidence="2" id="KW-1133">Transmembrane helix</keyword>
<dbReference type="AlphaFoldDB" id="A0AA47N0U0"/>
<keyword evidence="2" id="KW-0812">Transmembrane</keyword>
<feature type="transmembrane region" description="Helical" evidence="2">
    <location>
        <begin position="41"/>
        <end position="63"/>
    </location>
</feature>
<evidence type="ECO:0000256" key="2">
    <source>
        <dbReference type="SAM" id="Phobius"/>
    </source>
</evidence>
<dbReference type="Pfam" id="PF02197">
    <property type="entry name" value="RIIa"/>
    <property type="match status" value="1"/>
</dbReference>
<feature type="domain" description="RIIa" evidence="3">
    <location>
        <begin position="165"/>
        <end position="202"/>
    </location>
</feature>
<sequence length="245" mass="27312">MKSLSIATAVSLHRSTGSDVHLSNGPRRQEKTSCKAAPESPLSIVSLLMASSALFLVALLSSFRQFKGRTSPRRTSAAPRAGSTLESILWKHGKHPAKETEKRLTFSDRMKLIDVGNVLYKDVVIFQEVQVSVTASNEIKDKMATSSNLEEDESLKGCEVFVQRHNIQQILKECIVNLCIAKPERPMKFLREHFEKLEKVSDNAASCSLLAVFRPSGPKFTVFIFRVVSLNALQRMGTRHRRSVG</sequence>
<reference evidence="4" key="1">
    <citation type="journal article" date="2023" name="Front. Mar. Sci.">
        <title>A new Merluccius polli reference genome to investigate the effects of global change in West African waters.</title>
        <authorList>
            <person name="Mateo J.L."/>
            <person name="Blanco-Fernandez C."/>
            <person name="Garcia-Vazquez E."/>
            <person name="Machado-Schiaffino G."/>
        </authorList>
    </citation>
    <scope>NUCLEOTIDE SEQUENCE</scope>
    <source>
        <strain evidence="4">C29</strain>
        <tissue evidence="4">Fin</tissue>
    </source>
</reference>
<feature type="region of interest" description="Disordered" evidence="1">
    <location>
        <begin position="16"/>
        <end position="36"/>
    </location>
</feature>
<dbReference type="SMART" id="SM00394">
    <property type="entry name" value="RIIa"/>
    <property type="match status" value="1"/>
</dbReference>
<dbReference type="EMBL" id="JAOPHQ010001729">
    <property type="protein sequence ID" value="KAK0149619.1"/>
    <property type="molecule type" value="Genomic_DNA"/>
</dbReference>
<keyword evidence="2" id="KW-0472">Membrane</keyword>
<name>A0AA47N0U0_MERPO</name>
<organism evidence="4 5">
    <name type="scientific">Merluccius polli</name>
    <name type="common">Benguela hake</name>
    <name type="synonym">Merluccius cadenati</name>
    <dbReference type="NCBI Taxonomy" id="89951"/>
    <lineage>
        <taxon>Eukaryota</taxon>
        <taxon>Metazoa</taxon>
        <taxon>Chordata</taxon>
        <taxon>Craniata</taxon>
        <taxon>Vertebrata</taxon>
        <taxon>Euteleostomi</taxon>
        <taxon>Actinopterygii</taxon>
        <taxon>Neopterygii</taxon>
        <taxon>Teleostei</taxon>
        <taxon>Neoteleostei</taxon>
        <taxon>Acanthomorphata</taxon>
        <taxon>Zeiogadaria</taxon>
        <taxon>Gadariae</taxon>
        <taxon>Gadiformes</taxon>
        <taxon>Gadoidei</taxon>
        <taxon>Merlucciidae</taxon>
        <taxon>Merluccius</taxon>
    </lineage>
</organism>
<evidence type="ECO:0000256" key="1">
    <source>
        <dbReference type="SAM" id="MobiDB-lite"/>
    </source>
</evidence>
<keyword evidence="5" id="KW-1185">Reference proteome</keyword>
<proteinExistence type="predicted"/>
<dbReference type="InterPro" id="IPR042818">
    <property type="entry name" value="RIbeta_DD"/>
</dbReference>
<dbReference type="CDD" id="cd12102">
    <property type="entry name" value="DD_RIbeta_PKA"/>
    <property type="match status" value="1"/>
</dbReference>